<evidence type="ECO:0000313" key="1">
    <source>
        <dbReference type="EMBL" id="UXY15650.1"/>
    </source>
</evidence>
<dbReference type="SUPFAM" id="SSF54523">
    <property type="entry name" value="Pili subunits"/>
    <property type="match status" value="1"/>
</dbReference>
<dbReference type="Pfam" id="PF16074">
    <property type="entry name" value="PilW"/>
    <property type="match status" value="1"/>
</dbReference>
<reference evidence="1" key="1">
    <citation type="submission" date="2022-10" db="EMBL/GenBank/DDBJ databases">
        <title>Chitiniphilus purpureus sp. nov., a novel chitin-degrading bacterium isolated from crawfish pond sediment.</title>
        <authorList>
            <person name="Li K."/>
        </authorList>
    </citation>
    <scope>NUCLEOTIDE SEQUENCE</scope>
    <source>
        <strain evidence="1">CD1</strain>
    </source>
</reference>
<proteinExistence type="predicted"/>
<dbReference type="EMBL" id="CP106753">
    <property type="protein sequence ID" value="UXY15650.1"/>
    <property type="molecule type" value="Genomic_DNA"/>
</dbReference>
<dbReference type="InterPro" id="IPR032092">
    <property type="entry name" value="PilW"/>
</dbReference>
<evidence type="ECO:0000313" key="2">
    <source>
        <dbReference type="Proteomes" id="UP001061302"/>
    </source>
</evidence>
<name>A0ABY6DMQ6_9NEIS</name>
<gene>
    <name evidence="1" type="ORF">N8I74_01150</name>
</gene>
<dbReference type="InterPro" id="IPR045584">
    <property type="entry name" value="Pilin-like"/>
</dbReference>
<accession>A0ABY6DMQ6</accession>
<dbReference type="RefSeq" id="WP_263125080.1">
    <property type="nucleotide sequence ID" value="NZ_CP106753.1"/>
</dbReference>
<dbReference type="Proteomes" id="UP001061302">
    <property type="component" value="Chromosome"/>
</dbReference>
<keyword evidence="2" id="KW-1185">Reference proteome</keyword>
<sequence length="251" mass="27667">MHRLRGFTIVELMIGLSLALLLALAIASVYSQTRQTFRLQAAQSRLSDDGQYVLETYKRMLTQSGYRSWNGSAGGQILIAAFPAATPFAAGDTLLEDDDGIHVRFYGDTDGNVIRCETSNDADYPFLKAAGAATTRYTFVLYHDDNADTLNCAAADKSNARVLVSNVVDYSMRYGQDTGSDRIPDQYVAAAAATWAKVYAARLCVVLRSAEINLVNEAMKYQDCSGVTQTATDKRLYRTFTATVQLRNRFD</sequence>
<organism evidence="1 2">
    <name type="scientific">Chitiniphilus purpureus</name>
    <dbReference type="NCBI Taxonomy" id="2981137"/>
    <lineage>
        <taxon>Bacteria</taxon>
        <taxon>Pseudomonadati</taxon>
        <taxon>Pseudomonadota</taxon>
        <taxon>Betaproteobacteria</taxon>
        <taxon>Neisseriales</taxon>
        <taxon>Chitinibacteraceae</taxon>
        <taxon>Chitiniphilus</taxon>
    </lineage>
</organism>
<protein>
    <submittedName>
        <fullName evidence="1">PilW family protein</fullName>
    </submittedName>
</protein>